<accession>A0ABW2SBH5</accession>
<proteinExistence type="predicted"/>
<dbReference type="EMBL" id="JBHTBZ010000020">
    <property type="protein sequence ID" value="MFC7460791.1"/>
    <property type="molecule type" value="Genomic_DNA"/>
</dbReference>
<keyword evidence="3" id="KW-1185">Reference proteome</keyword>
<name>A0ABW2SBH5_9BURK</name>
<organism evidence="2 3">
    <name type="scientific">Hydrogenophaga defluvii</name>
    <dbReference type="NCBI Taxonomy" id="249410"/>
    <lineage>
        <taxon>Bacteria</taxon>
        <taxon>Pseudomonadati</taxon>
        <taxon>Pseudomonadota</taxon>
        <taxon>Betaproteobacteria</taxon>
        <taxon>Burkholderiales</taxon>
        <taxon>Comamonadaceae</taxon>
        <taxon>Hydrogenophaga</taxon>
    </lineage>
</organism>
<evidence type="ECO:0000313" key="3">
    <source>
        <dbReference type="Proteomes" id="UP001596457"/>
    </source>
</evidence>
<dbReference type="RefSeq" id="WP_382200371.1">
    <property type="nucleotide sequence ID" value="NZ_JBHTBZ010000020.1"/>
</dbReference>
<comment type="caution">
    <text evidence="2">The sequence shown here is derived from an EMBL/GenBank/DDBJ whole genome shotgun (WGS) entry which is preliminary data.</text>
</comment>
<evidence type="ECO:0000256" key="1">
    <source>
        <dbReference type="SAM" id="MobiDB-lite"/>
    </source>
</evidence>
<evidence type="ECO:0000313" key="2">
    <source>
        <dbReference type="EMBL" id="MFC7460791.1"/>
    </source>
</evidence>
<protein>
    <submittedName>
        <fullName evidence="2">Uncharacterized protein</fullName>
    </submittedName>
</protein>
<reference evidence="3" key="1">
    <citation type="journal article" date="2019" name="Int. J. Syst. Evol. Microbiol.">
        <title>The Global Catalogue of Microorganisms (GCM) 10K type strain sequencing project: providing services to taxonomists for standard genome sequencing and annotation.</title>
        <authorList>
            <consortium name="The Broad Institute Genomics Platform"/>
            <consortium name="The Broad Institute Genome Sequencing Center for Infectious Disease"/>
            <person name="Wu L."/>
            <person name="Ma J."/>
        </authorList>
    </citation>
    <scope>NUCLEOTIDE SEQUENCE [LARGE SCALE GENOMIC DNA]</scope>
    <source>
        <strain evidence="3">CCUG 53903</strain>
    </source>
</reference>
<dbReference type="Proteomes" id="UP001596457">
    <property type="component" value="Unassembled WGS sequence"/>
</dbReference>
<feature type="region of interest" description="Disordered" evidence="1">
    <location>
        <begin position="45"/>
        <end position="78"/>
    </location>
</feature>
<sequence length="78" mass="8791">MDWKAHHEKLAAHKAMLAALEAGTATPDQQRAAFAHLQAVKKQHALDLRDADRDARDAYSEGRHEGRAEERGYDPCHF</sequence>
<gene>
    <name evidence="2" type="ORF">ACFQU0_10155</name>
</gene>